<name>A0ACB6QDB6_9PLEO</name>
<dbReference type="EMBL" id="MU003539">
    <property type="protein sequence ID" value="KAF2464135.1"/>
    <property type="molecule type" value="Genomic_DNA"/>
</dbReference>
<sequence length="74" mass="8169">MASLEPFALLPSEEAQERLPRKLKLSSSQVKDVYPCTSLQAGLKAISKSMRNGFKLKARKTTPDVASFAKTFSH</sequence>
<evidence type="ECO:0000313" key="1">
    <source>
        <dbReference type="EMBL" id="KAF2464135.1"/>
    </source>
</evidence>
<protein>
    <submittedName>
        <fullName evidence="1">Uncharacterized protein</fullName>
    </submittedName>
</protein>
<gene>
    <name evidence="1" type="ORF">BDR25DRAFT_396835</name>
</gene>
<comment type="caution">
    <text evidence="1">The sequence shown here is derived from an EMBL/GenBank/DDBJ whole genome shotgun (WGS) entry which is preliminary data.</text>
</comment>
<organism evidence="1 2">
    <name type="scientific">Lindgomyces ingoldianus</name>
    <dbReference type="NCBI Taxonomy" id="673940"/>
    <lineage>
        <taxon>Eukaryota</taxon>
        <taxon>Fungi</taxon>
        <taxon>Dikarya</taxon>
        <taxon>Ascomycota</taxon>
        <taxon>Pezizomycotina</taxon>
        <taxon>Dothideomycetes</taxon>
        <taxon>Pleosporomycetidae</taxon>
        <taxon>Pleosporales</taxon>
        <taxon>Lindgomycetaceae</taxon>
        <taxon>Lindgomyces</taxon>
    </lineage>
</organism>
<keyword evidence="2" id="KW-1185">Reference proteome</keyword>
<dbReference type="Proteomes" id="UP000799755">
    <property type="component" value="Unassembled WGS sequence"/>
</dbReference>
<reference evidence="1" key="1">
    <citation type="journal article" date="2020" name="Stud. Mycol.">
        <title>101 Dothideomycetes genomes: a test case for predicting lifestyles and emergence of pathogens.</title>
        <authorList>
            <person name="Haridas S."/>
            <person name="Albert R."/>
            <person name="Binder M."/>
            <person name="Bloem J."/>
            <person name="Labutti K."/>
            <person name="Salamov A."/>
            <person name="Andreopoulos B."/>
            <person name="Baker S."/>
            <person name="Barry K."/>
            <person name="Bills G."/>
            <person name="Bluhm B."/>
            <person name="Cannon C."/>
            <person name="Castanera R."/>
            <person name="Culley D."/>
            <person name="Daum C."/>
            <person name="Ezra D."/>
            <person name="Gonzalez J."/>
            <person name="Henrissat B."/>
            <person name="Kuo A."/>
            <person name="Liang C."/>
            <person name="Lipzen A."/>
            <person name="Lutzoni F."/>
            <person name="Magnuson J."/>
            <person name="Mondo S."/>
            <person name="Nolan M."/>
            <person name="Ohm R."/>
            <person name="Pangilinan J."/>
            <person name="Park H.-J."/>
            <person name="Ramirez L."/>
            <person name="Alfaro M."/>
            <person name="Sun H."/>
            <person name="Tritt A."/>
            <person name="Yoshinaga Y."/>
            <person name="Zwiers L.-H."/>
            <person name="Turgeon B."/>
            <person name="Goodwin S."/>
            <person name="Spatafora J."/>
            <person name="Crous P."/>
            <person name="Grigoriev I."/>
        </authorList>
    </citation>
    <scope>NUCLEOTIDE SEQUENCE</scope>
    <source>
        <strain evidence="1">ATCC 200398</strain>
    </source>
</reference>
<evidence type="ECO:0000313" key="2">
    <source>
        <dbReference type="Proteomes" id="UP000799755"/>
    </source>
</evidence>
<proteinExistence type="predicted"/>
<accession>A0ACB6QDB6</accession>